<name>A0A7Z6WHW7_STRAG</name>
<organism evidence="1 2">
    <name type="scientific">Streptococcus agalactiae</name>
    <dbReference type="NCBI Taxonomy" id="1311"/>
    <lineage>
        <taxon>Bacteria</taxon>
        <taxon>Bacillati</taxon>
        <taxon>Bacillota</taxon>
        <taxon>Bacilli</taxon>
        <taxon>Lactobacillales</taxon>
        <taxon>Streptococcaceae</taxon>
        <taxon>Streptococcus</taxon>
    </lineage>
</organism>
<accession>A0A7Z6WHW7</accession>
<protein>
    <submittedName>
        <fullName evidence="1">Uncharacterized protein</fullName>
    </submittedName>
</protein>
<dbReference type="EMBL" id="QHGZ01000115">
    <property type="protein sequence ID" value="RDY83355.1"/>
    <property type="molecule type" value="Genomic_DNA"/>
</dbReference>
<gene>
    <name evidence="1" type="ORF">C4618_04510</name>
</gene>
<dbReference type="RefSeq" id="WP_001016565.1">
    <property type="nucleotide sequence ID" value="NZ_CHDK01000003.1"/>
</dbReference>
<reference evidence="1 2" key="1">
    <citation type="journal article" date="2018" name="Emerg. Microbes Infect.">
        <title>Phenotypic and molecular analysis of nontypeable Group B streptococci: identification of cps2a and hybrid cps2a/cps5 Group B streptococcal capsule gene clusters.</title>
        <authorList>
            <person name="Alhhazmi A."/>
            <person name="Tyrrell G.J."/>
        </authorList>
    </citation>
    <scope>NUCLEOTIDE SEQUENCE [LARGE SCALE GENOMIC DNA]</scope>
    <source>
        <strain evidence="1 2">PLGBS17</strain>
    </source>
</reference>
<sequence>MNHSDKKRLRAKQRQSRNLVIMSIMQQTGWARNKVAISLKELEDYDLIKFPSRGGMMVKVGEVR</sequence>
<dbReference type="AlphaFoldDB" id="A0A7Z6WHW7"/>
<evidence type="ECO:0000313" key="2">
    <source>
        <dbReference type="Proteomes" id="UP000256718"/>
    </source>
</evidence>
<dbReference type="Proteomes" id="UP000256718">
    <property type="component" value="Unassembled WGS sequence"/>
</dbReference>
<proteinExistence type="predicted"/>
<evidence type="ECO:0000313" key="1">
    <source>
        <dbReference type="EMBL" id="RDY83355.1"/>
    </source>
</evidence>
<comment type="caution">
    <text evidence="1">The sequence shown here is derived from an EMBL/GenBank/DDBJ whole genome shotgun (WGS) entry which is preliminary data.</text>
</comment>